<dbReference type="EMBL" id="MU274912">
    <property type="protein sequence ID" value="KAI0088969.1"/>
    <property type="molecule type" value="Genomic_DNA"/>
</dbReference>
<proteinExistence type="predicted"/>
<protein>
    <submittedName>
        <fullName evidence="1">P-loop containing nucleoside triphosphate hydrolase protein</fullName>
    </submittedName>
</protein>
<organism evidence="1 2">
    <name type="scientific">Irpex rosettiformis</name>
    <dbReference type="NCBI Taxonomy" id="378272"/>
    <lineage>
        <taxon>Eukaryota</taxon>
        <taxon>Fungi</taxon>
        <taxon>Dikarya</taxon>
        <taxon>Basidiomycota</taxon>
        <taxon>Agaricomycotina</taxon>
        <taxon>Agaricomycetes</taxon>
        <taxon>Polyporales</taxon>
        <taxon>Irpicaceae</taxon>
        <taxon>Irpex</taxon>
    </lineage>
</organism>
<gene>
    <name evidence="1" type="ORF">BDY19DRAFT_875681</name>
</gene>
<keyword evidence="1" id="KW-0378">Hydrolase</keyword>
<feature type="non-terminal residue" evidence="1">
    <location>
        <position position="1"/>
    </location>
</feature>
<evidence type="ECO:0000313" key="1">
    <source>
        <dbReference type="EMBL" id="KAI0088969.1"/>
    </source>
</evidence>
<keyword evidence="2" id="KW-1185">Reference proteome</keyword>
<feature type="non-terminal residue" evidence="1">
    <location>
        <position position="157"/>
    </location>
</feature>
<comment type="caution">
    <text evidence="1">The sequence shown here is derived from an EMBL/GenBank/DDBJ whole genome shotgun (WGS) entry which is preliminary data.</text>
</comment>
<name>A0ACB8U405_9APHY</name>
<dbReference type="Proteomes" id="UP001055072">
    <property type="component" value="Unassembled WGS sequence"/>
</dbReference>
<accession>A0ACB8U405</accession>
<reference evidence="1" key="1">
    <citation type="journal article" date="2021" name="Environ. Microbiol.">
        <title>Gene family expansions and transcriptome signatures uncover fungal adaptations to wood decay.</title>
        <authorList>
            <person name="Hage H."/>
            <person name="Miyauchi S."/>
            <person name="Viragh M."/>
            <person name="Drula E."/>
            <person name="Min B."/>
            <person name="Chaduli D."/>
            <person name="Navarro D."/>
            <person name="Favel A."/>
            <person name="Norest M."/>
            <person name="Lesage-Meessen L."/>
            <person name="Balint B."/>
            <person name="Merenyi Z."/>
            <person name="de Eugenio L."/>
            <person name="Morin E."/>
            <person name="Martinez A.T."/>
            <person name="Baldrian P."/>
            <person name="Stursova M."/>
            <person name="Martinez M.J."/>
            <person name="Novotny C."/>
            <person name="Magnuson J.K."/>
            <person name="Spatafora J.W."/>
            <person name="Maurice S."/>
            <person name="Pangilinan J."/>
            <person name="Andreopoulos W."/>
            <person name="LaButti K."/>
            <person name="Hundley H."/>
            <person name="Na H."/>
            <person name="Kuo A."/>
            <person name="Barry K."/>
            <person name="Lipzen A."/>
            <person name="Henrissat B."/>
            <person name="Riley R."/>
            <person name="Ahrendt S."/>
            <person name="Nagy L.G."/>
            <person name="Grigoriev I.V."/>
            <person name="Martin F."/>
            <person name="Rosso M.N."/>
        </authorList>
    </citation>
    <scope>NUCLEOTIDE SEQUENCE</scope>
    <source>
        <strain evidence="1">CBS 384.51</strain>
    </source>
</reference>
<sequence length="157" mass="17781">SNSFILNVGNDRPNITPVVCRMAGGESDFAALDFLLDEVNEGKSLIRTMVFFNTRDVARRACLYIKNRLLEDSSYRDQIFSMWVTKSTTAKRKIMQRFRSGRIVILFATEVAGMGMDLGDIRRVVQYMIPSKLTQWTQHAGRCGRDGQPAIAILLVE</sequence>
<evidence type="ECO:0000313" key="2">
    <source>
        <dbReference type="Proteomes" id="UP001055072"/>
    </source>
</evidence>